<evidence type="ECO:0000256" key="4">
    <source>
        <dbReference type="ARBA" id="ARBA00022723"/>
    </source>
</evidence>
<evidence type="ECO:0000256" key="1">
    <source>
        <dbReference type="ARBA" id="ARBA00001946"/>
    </source>
</evidence>
<dbReference type="PATRIC" id="fig|1461584.3.peg.2303"/>
<dbReference type="InterPro" id="IPR008949">
    <property type="entry name" value="Isoprenoid_synthase_dom_sf"/>
</dbReference>
<reference evidence="7" key="1">
    <citation type="submission" date="2014-07" db="EMBL/GenBank/DDBJ databases">
        <authorList>
            <person name="Urmite Genomes Urmite Genomes"/>
        </authorList>
    </citation>
    <scope>NUCLEOTIDE SEQUENCE</scope>
    <source>
        <strain evidence="7">11W110_air</strain>
    </source>
</reference>
<dbReference type="GO" id="GO:0008299">
    <property type="term" value="P:isoprenoid biosynthetic process"/>
    <property type="evidence" value="ECO:0007669"/>
    <property type="project" value="InterPro"/>
</dbReference>
<evidence type="ECO:0000256" key="5">
    <source>
        <dbReference type="ARBA" id="ARBA00022842"/>
    </source>
</evidence>
<evidence type="ECO:0000313" key="7">
    <source>
        <dbReference type="EMBL" id="CEA08965.1"/>
    </source>
</evidence>
<evidence type="ECO:0000256" key="2">
    <source>
        <dbReference type="ARBA" id="ARBA00006706"/>
    </source>
</evidence>
<dbReference type="CDD" id="cd00685">
    <property type="entry name" value="Trans_IPPS_HT"/>
    <property type="match status" value="1"/>
</dbReference>
<dbReference type="InterPro" id="IPR033749">
    <property type="entry name" value="Polyprenyl_synt_CS"/>
</dbReference>
<dbReference type="AlphaFoldDB" id="A0A078MRR5"/>
<dbReference type="PANTHER" id="PTHR12001">
    <property type="entry name" value="GERANYLGERANYL PYROPHOSPHATE SYNTHASE"/>
    <property type="match status" value="1"/>
</dbReference>
<dbReference type="Gene3D" id="1.10.600.10">
    <property type="entry name" value="Farnesyl Diphosphate Synthase"/>
    <property type="match status" value="1"/>
</dbReference>
<dbReference type="Pfam" id="PF00348">
    <property type="entry name" value="polyprenyl_synt"/>
    <property type="match status" value="1"/>
</dbReference>
<organism evidence="7">
    <name type="scientific">Arthrobacter saudimassiliensis</name>
    <dbReference type="NCBI Taxonomy" id="1461584"/>
    <lineage>
        <taxon>Bacteria</taxon>
        <taxon>Bacillati</taxon>
        <taxon>Actinomycetota</taxon>
        <taxon>Actinomycetes</taxon>
        <taxon>Micrococcales</taxon>
        <taxon>Micrococcaceae</taxon>
        <taxon>Arthrobacter</taxon>
    </lineage>
</organism>
<keyword evidence="3 6" id="KW-0808">Transferase</keyword>
<dbReference type="EMBL" id="LN483071">
    <property type="protein sequence ID" value="CEA08965.1"/>
    <property type="molecule type" value="Genomic_DNA"/>
</dbReference>
<comment type="similarity">
    <text evidence="2 6">Belongs to the FPP/GGPP synthase family.</text>
</comment>
<keyword evidence="5" id="KW-0460">Magnesium</keyword>
<gene>
    <name evidence="7" type="primary">ispB</name>
    <name evidence="7" type="ORF">BN1051_02328</name>
</gene>
<dbReference type="PROSITE" id="PS00723">
    <property type="entry name" value="POLYPRENYL_SYNTHASE_1"/>
    <property type="match status" value="1"/>
</dbReference>
<evidence type="ECO:0000256" key="3">
    <source>
        <dbReference type="ARBA" id="ARBA00022679"/>
    </source>
</evidence>
<dbReference type="GO" id="GO:0046872">
    <property type="term" value="F:metal ion binding"/>
    <property type="evidence" value="ECO:0007669"/>
    <property type="project" value="UniProtKB-KW"/>
</dbReference>
<evidence type="ECO:0000256" key="6">
    <source>
        <dbReference type="RuleBase" id="RU004466"/>
    </source>
</evidence>
<name>A0A078MRR5_9MICC</name>
<proteinExistence type="inferred from homology"/>
<comment type="cofactor">
    <cofactor evidence="1">
        <name>Mg(2+)</name>
        <dbReference type="ChEBI" id="CHEBI:18420"/>
    </cofactor>
</comment>
<dbReference type="PANTHER" id="PTHR12001:SF85">
    <property type="entry name" value="SHORT CHAIN ISOPRENYL DIPHOSPHATE SYNTHASE"/>
    <property type="match status" value="1"/>
</dbReference>
<accession>A0A078MRR5</accession>
<dbReference type="GO" id="GO:0004659">
    <property type="term" value="F:prenyltransferase activity"/>
    <property type="evidence" value="ECO:0007669"/>
    <property type="project" value="InterPro"/>
</dbReference>
<keyword evidence="4" id="KW-0479">Metal-binding</keyword>
<protein>
    <submittedName>
        <fullName evidence="7">Octaprenyl-diphosphate synthase</fullName>
    </submittedName>
</protein>
<sequence>MEMASLPAHVTGHDLVERVLDEFFDQARARAGKLSPRYLSLWEILQSSARGGKRVRPRILLTAYAGLGGTDLEAAARAGAAFELLHTALIIHDDVIDLDFMRRGRRNVAGAYRDRAEAAGESAEIARHRGLSAGVIAGDLALVHAFRMLETVETDSATRLALTEILEDAMFASAGGELIDIDFSLHPAAPPVEDILHMERLKTAVYSFEAPLRAGAVLAGVDGEVSATLGKFGRDTGIAYQVVDDLLGIFGSESATGKSSLSDLREGKRTVLIAHAAQTGVWDELSGLIGDPALGPRQADRARELLESCGARAFAEDLANEYATRARSHLECPAVPEPLRAVLCGILADAVERRS</sequence>
<dbReference type="InterPro" id="IPR000092">
    <property type="entry name" value="Polyprenyl_synt"/>
</dbReference>
<dbReference type="SUPFAM" id="SSF48576">
    <property type="entry name" value="Terpenoid synthases"/>
    <property type="match status" value="1"/>
</dbReference>
<dbReference type="SFLD" id="SFLDS00005">
    <property type="entry name" value="Isoprenoid_Synthase_Type_I"/>
    <property type="match status" value="1"/>
</dbReference>